<comment type="caution">
    <text evidence="5">The sequence shown here is derived from an EMBL/GenBank/DDBJ whole genome shotgun (WGS) entry which is preliminary data.</text>
</comment>
<name>A0AA37BRN1_9ARCH</name>
<dbReference type="GO" id="GO:0005737">
    <property type="term" value="C:cytoplasm"/>
    <property type="evidence" value="ECO:0007669"/>
    <property type="project" value="TreeGrafter"/>
</dbReference>
<evidence type="ECO:0000313" key="5">
    <source>
        <dbReference type="EMBL" id="GGM75338.1"/>
    </source>
</evidence>
<dbReference type="Pfam" id="PF00300">
    <property type="entry name" value="His_Phos_1"/>
    <property type="match status" value="1"/>
</dbReference>
<keyword evidence="2" id="KW-0413">Isomerase</keyword>
<proteinExistence type="predicted"/>
<evidence type="ECO:0000256" key="2">
    <source>
        <dbReference type="ARBA" id="ARBA00023235"/>
    </source>
</evidence>
<dbReference type="AlphaFoldDB" id="A0AA37BRN1"/>
<dbReference type="Gene3D" id="3.40.50.1240">
    <property type="entry name" value="Phosphoglycerate mutase-like"/>
    <property type="match status" value="1"/>
</dbReference>
<feature type="active site" description="Tele-phosphohistidine intermediate" evidence="3">
    <location>
        <position position="9"/>
    </location>
</feature>
<organism evidence="5 6">
    <name type="scientific">Thermogymnomonas acidicola</name>
    <dbReference type="NCBI Taxonomy" id="399579"/>
    <lineage>
        <taxon>Archaea</taxon>
        <taxon>Methanobacteriati</taxon>
        <taxon>Thermoplasmatota</taxon>
        <taxon>Thermoplasmata</taxon>
        <taxon>Thermoplasmatales</taxon>
        <taxon>Thermogymnomonas</taxon>
    </lineage>
</organism>
<accession>A0AA37BRN1</accession>
<feature type="binding site" evidence="4">
    <location>
        <begin position="8"/>
        <end position="15"/>
    </location>
    <ligand>
        <name>substrate</name>
    </ligand>
</feature>
<dbReference type="PROSITE" id="PS00175">
    <property type="entry name" value="PG_MUTASE"/>
    <property type="match status" value="1"/>
</dbReference>
<dbReference type="PANTHER" id="PTHR48100:SF1">
    <property type="entry name" value="HISTIDINE PHOSPHATASE FAMILY PROTEIN-RELATED"/>
    <property type="match status" value="1"/>
</dbReference>
<reference evidence="5" key="2">
    <citation type="submission" date="2022-09" db="EMBL/GenBank/DDBJ databases">
        <authorList>
            <person name="Sun Q."/>
            <person name="Ohkuma M."/>
        </authorList>
    </citation>
    <scope>NUCLEOTIDE SEQUENCE</scope>
    <source>
        <strain evidence="5">JCM 13583</strain>
    </source>
</reference>
<dbReference type="InterPro" id="IPR029033">
    <property type="entry name" value="His_PPase_superfam"/>
</dbReference>
<evidence type="ECO:0000256" key="4">
    <source>
        <dbReference type="PIRSR" id="PIRSR613078-2"/>
    </source>
</evidence>
<feature type="binding site" evidence="4">
    <location>
        <position position="59"/>
    </location>
    <ligand>
        <name>substrate</name>
    </ligand>
</feature>
<dbReference type="CDD" id="cd07067">
    <property type="entry name" value="HP_PGM_like"/>
    <property type="match status" value="1"/>
</dbReference>
<dbReference type="GO" id="GO:0016791">
    <property type="term" value="F:phosphatase activity"/>
    <property type="evidence" value="ECO:0007669"/>
    <property type="project" value="TreeGrafter"/>
</dbReference>
<dbReference type="InterPro" id="IPR050275">
    <property type="entry name" value="PGM_Phosphatase"/>
</dbReference>
<protein>
    <submittedName>
        <fullName evidence="5">Histidine phosphatase family protein</fullName>
    </submittedName>
</protein>
<keyword evidence="1" id="KW-0324">Glycolysis</keyword>
<dbReference type="InterPro" id="IPR013078">
    <property type="entry name" value="His_Pase_superF_clade-1"/>
</dbReference>
<dbReference type="PANTHER" id="PTHR48100">
    <property type="entry name" value="BROAD-SPECIFICITY PHOSPHATASE YOR283W-RELATED"/>
    <property type="match status" value="1"/>
</dbReference>
<keyword evidence="6" id="KW-1185">Reference proteome</keyword>
<dbReference type="SMART" id="SM00855">
    <property type="entry name" value="PGAM"/>
    <property type="match status" value="1"/>
</dbReference>
<evidence type="ECO:0000256" key="1">
    <source>
        <dbReference type="ARBA" id="ARBA00023152"/>
    </source>
</evidence>
<dbReference type="SUPFAM" id="SSF53254">
    <property type="entry name" value="Phosphoglycerate mutase-like"/>
    <property type="match status" value="1"/>
</dbReference>
<evidence type="ECO:0000313" key="6">
    <source>
        <dbReference type="Proteomes" id="UP000632195"/>
    </source>
</evidence>
<dbReference type="Proteomes" id="UP000632195">
    <property type="component" value="Unassembled WGS sequence"/>
</dbReference>
<dbReference type="EMBL" id="BMNY01000001">
    <property type="protein sequence ID" value="GGM75338.1"/>
    <property type="molecule type" value="Genomic_DNA"/>
</dbReference>
<reference evidence="5" key="1">
    <citation type="journal article" date="2014" name="Int. J. Syst. Evol. Microbiol.">
        <title>Complete genome sequence of Corynebacterium casei LMG S-19264T (=DSM 44701T), isolated from a smear-ripened cheese.</title>
        <authorList>
            <consortium name="US DOE Joint Genome Institute (JGI-PGF)"/>
            <person name="Walter F."/>
            <person name="Albersmeier A."/>
            <person name="Kalinowski J."/>
            <person name="Ruckert C."/>
        </authorList>
    </citation>
    <scope>NUCLEOTIDE SEQUENCE</scope>
    <source>
        <strain evidence="5">JCM 13583</strain>
    </source>
</reference>
<sequence>MALIALVRHGESEANVLNIVTHEEGKYHLTERGREQALFISRTLAGLGFRRVYSSPLLRTVETAEIIASHLGLSVEVDARLRETDMGPYAGMRADEIPWGPREEMPIESWASHVERMHEAIDSMSEASIVVSHAFPIRAYLASVMGLGEEESYGIEVRNASLSVVDNRTFEVIAIGSFVLSGRVRKLIIERNSMPAVDL</sequence>
<dbReference type="InterPro" id="IPR001345">
    <property type="entry name" value="PG/BPGM_mutase_AS"/>
</dbReference>
<evidence type="ECO:0000256" key="3">
    <source>
        <dbReference type="PIRSR" id="PIRSR613078-1"/>
    </source>
</evidence>
<feature type="active site" description="Proton donor/acceptor" evidence="3">
    <location>
        <position position="83"/>
    </location>
</feature>
<gene>
    <name evidence="5" type="ORF">GCM10007108_11600</name>
</gene>
<dbReference type="RefSeq" id="WP_188681075.1">
    <property type="nucleotide sequence ID" value="NZ_BMNY01000001.1"/>
</dbReference>